<dbReference type="Pfam" id="PF06042">
    <property type="entry name" value="NTP_transf_6"/>
    <property type="match status" value="1"/>
</dbReference>
<dbReference type="RefSeq" id="WP_069206219.1">
    <property type="nucleotide sequence ID" value="NZ_CP014168.1"/>
</dbReference>
<evidence type="ECO:0000313" key="2">
    <source>
        <dbReference type="Proteomes" id="UP000094256"/>
    </source>
</evidence>
<dbReference type="PANTHER" id="PTHR39166">
    <property type="entry name" value="BLL1166 PROTEIN"/>
    <property type="match status" value="1"/>
</dbReference>
<accession>A0A1B3ZE36</accession>
<dbReference type="AlphaFoldDB" id="A0A1B3ZE36"/>
<keyword evidence="2" id="KW-1185">Reference proteome</keyword>
<reference evidence="1 2" key="1">
    <citation type="submission" date="2016-01" db="EMBL/GenBank/DDBJ databases">
        <title>Complete genome and mega plasmid sequence of Sphingomonas panacis DCY99 elicits systemic resistance in rice to Xanthomonas oryzae.</title>
        <authorList>
            <person name="Kim Y.J."/>
            <person name="Yang D.C."/>
            <person name="Sing P."/>
        </authorList>
    </citation>
    <scope>NUCLEOTIDE SEQUENCE [LARGE SCALE GENOMIC DNA]</scope>
    <source>
        <strain evidence="1 2">DCY99</strain>
    </source>
</reference>
<gene>
    <name evidence="1" type="ORF">AWL63_18810</name>
</gene>
<dbReference type="OrthoDB" id="9805247at2"/>
<dbReference type="Proteomes" id="UP000094256">
    <property type="component" value="Chromosome"/>
</dbReference>
<protein>
    <recommendedName>
        <fullName evidence="3">Nucleotidyltransferase family protein</fullName>
    </recommendedName>
</protein>
<dbReference type="KEGG" id="span:AWL63_18810"/>
<dbReference type="PANTHER" id="PTHR39166:SF1">
    <property type="entry name" value="BLL1166 PROTEIN"/>
    <property type="match status" value="1"/>
</dbReference>
<dbReference type="STRING" id="1560345.AWL63_18810"/>
<name>A0A1B3ZE36_9SPHN</name>
<organism evidence="1 2">
    <name type="scientific">Sphingomonas panacis</name>
    <dbReference type="NCBI Taxonomy" id="1560345"/>
    <lineage>
        <taxon>Bacteria</taxon>
        <taxon>Pseudomonadati</taxon>
        <taxon>Pseudomonadota</taxon>
        <taxon>Alphaproteobacteria</taxon>
        <taxon>Sphingomonadales</taxon>
        <taxon>Sphingomonadaceae</taxon>
        <taxon>Sphingomonas</taxon>
    </lineage>
</organism>
<dbReference type="EMBL" id="CP014168">
    <property type="protein sequence ID" value="AOH85684.1"/>
    <property type="molecule type" value="Genomic_DNA"/>
</dbReference>
<evidence type="ECO:0000313" key="1">
    <source>
        <dbReference type="EMBL" id="AOH85684.1"/>
    </source>
</evidence>
<dbReference type="InterPro" id="IPR009267">
    <property type="entry name" value="NTP_transf_6"/>
</dbReference>
<proteinExistence type="predicted"/>
<evidence type="ECO:0008006" key="3">
    <source>
        <dbReference type="Google" id="ProtNLM"/>
    </source>
</evidence>
<sequence>MIERKAGAATSLRTIVAASPILCTILDRWTSIDLPDCWLSGSAIAQTAWNAAFGLSPEYGLADIDLVYFDDADLSEEGEARQVARIRGLFPDLPLWIDAKNEARVHLWYEAKFGYPITPYRSSEHAISTFPTTAGAVAIRPGTAGLSIFAPFGLDDLLSYTVRPNKAQITQVIYEAKVARWQSCWPALTIVDWHEN</sequence>